<feature type="domain" description="HTH luxR-type" evidence="2">
    <location>
        <begin position="437"/>
        <end position="501"/>
    </location>
</feature>
<dbReference type="InterPro" id="IPR039420">
    <property type="entry name" value="WalR-like"/>
</dbReference>
<protein>
    <recommendedName>
        <fullName evidence="2">HTH luxR-type domain-containing protein</fullName>
    </recommendedName>
</protein>
<dbReference type="PROSITE" id="PS00622">
    <property type="entry name" value="HTH_LUXR_1"/>
    <property type="match status" value="1"/>
</dbReference>
<dbReference type="AlphaFoldDB" id="A0A2P2C0Y3"/>
<dbReference type="GO" id="GO:0003677">
    <property type="term" value="F:DNA binding"/>
    <property type="evidence" value="ECO:0007669"/>
    <property type="project" value="UniProtKB-KW"/>
</dbReference>
<sequence>MQDDLREQLGRAREQYAAGAVAEAVRACAAVVEACTESTDPSLVAAAATLVRRPVDPLVRARVHALASDALALLHRAGPSAHEAAARVAAQVEVTRDVFQMPEHVDTERENGAEGEFVEIQARIASLQNPLLADDRLALARHAVALGRAVGDREMQAWGRLWSMDVHAANGRRAELVGELAALTVLAEQLGAAWQSRVLLVRASQALVDGRFDDVVRLVDEAASLGGEQSDAAFLRLPFAFEAARHQGTVQPLLGAVRAQVDHLPFVARTWLCVALKVAGLHAEAADEWRALATQVAAVPVEAPEFLMAIADAAEVCAWLGDEVNGAKLYATLLPFENQYVVAYAHAPYQGPVGLVLGRLARMLGDLTTAAEHLRSTLTKVEEIHALPSKAYVLAELAALEPTRSRARREHALSALELARRLDMAPLVHQLDTLLGSGDGDPVLTPREAEVTALVAQGMSNAAIARHFTLSERTVENHISRVLAKLGLTSRTALALWHERR</sequence>
<evidence type="ECO:0000259" key="2">
    <source>
        <dbReference type="PROSITE" id="PS50043"/>
    </source>
</evidence>
<reference evidence="3" key="1">
    <citation type="submission" date="2015-08" db="EMBL/GenBank/DDBJ databases">
        <authorList>
            <person name="Babu N.S."/>
            <person name="Beckwith C.J."/>
            <person name="Beseler K.G."/>
            <person name="Brison A."/>
            <person name="Carone J.V."/>
            <person name="Caskin T.P."/>
            <person name="Diamond M."/>
            <person name="Durham M.E."/>
            <person name="Foxe J.M."/>
            <person name="Go M."/>
            <person name="Henderson B.A."/>
            <person name="Jones I.B."/>
            <person name="McGettigan J.A."/>
            <person name="Micheletti S.J."/>
            <person name="Nasrallah M.E."/>
            <person name="Ortiz D."/>
            <person name="Piller C.R."/>
            <person name="Privatt S.R."/>
            <person name="Schneider S.L."/>
            <person name="Sharp S."/>
            <person name="Smith T.C."/>
            <person name="Stanton J.D."/>
            <person name="Ullery H.E."/>
            <person name="Wilson R.J."/>
            <person name="Serrano M.G."/>
            <person name="Buck G."/>
            <person name="Lee V."/>
            <person name="Wang Y."/>
            <person name="Carvalho R."/>
            <person name="Voegtly L."/>
            <person name="Shi R."/>
            <person name="Duckworth R."/>
            <person name="Johnson A."/>
            <person name="Loviza R."/>
            <person name="Walstead R."/>
            <person name="Shah Z."/>
            <person name="Kiflezghi M."/>
            <person name="Wade K."/>
            <person name="Ball S.L."/>
            <person name="Bradley K.W."/>
            <person name="Asai D.J."/>
            <person name="Bowman C.A."/>
            <person name="Russell D.A."/>
            <person name="Pope W.H."/>
            <person name="Jacobs-Sera D."/>
            <person name="Hendrix R.W."/>
            <person name="Hatfull G.F."/>
        </authorList>
    </citation>
    <scope>NUCLEOTIDE SEQUENCE</scope>
</reference>
<dbReference type="Pfam" id="PF00196">
    <property type="entry name" value="GerE"/>
    <property type="match status" value="1"/>
</dbReference>
<dbReference type="PANTHER" id="PTHR43214:SF43">
    <property type="entry name" value="TWO-COMPONENT RESPONSE REGULATOR"/>
    <property type="match status" value="1"/>
</dbReference>
<dbReference type="InterPro" id="IPR016032">
    <property type="entry name" value="Sig_transdc_resp-reg_C-effctor"/>
</dbReference>
<dbReference type="Gene3D" id="1.10.10.10">
    <property type="entry name" value="Winged helix-like DNA-binding domain superfamily/Winged helix DNA-binding domain"/>
    <property type="match status" value="1"/>
</dbReference>
<dbReference type="InterPro" id="IPR036388">
    <property type="entry name" value="WH-like_DNA-bd_sf"/>
</dbReference>
<dbReference type="GO" id="GO:0006355">
    <property type="term" value="P:regulation of DNA-templated transcription"/>
    <property type="evidence" value="ECO:0007669"/>
    <property type="project" value="InterPro"/>
</dbReference>
<dbReference type="PANTHER" id="PTHR43214">
    <property type="entry name" value="TWO-COMPONENT RESPONSE REGULATOR"/>
    <property type="match status" value="1"/>
</dbReference>
<dbReference type="SMART" id="SM00421">
    <property type="entry name" value="HTH_LUXR"/>
    <property type="match status" value="1"/>
</dbReference>
<evidence type="ECO:0000313" key="3">
    <source>
        <dbReference type="EMBL" id="CUR55678.1"/>
    </source>
</evidence>
<accession>A0A2P2C0Y3</accession>
<keyword evidence="1" id="KW-0238">DNA-binding</keyword>
<organism evidence="3">
    <name type="scientific">metagenome</name>
    <dbReference type="NCBI Taxonomy" id="256318"/>
    <lineage>
        <taxon>unclassified sequences</taxon>
        <taxon>metagenomes</taxon>
    </lineage>
</organism>
<dbReference type="PRINTS" id="PR00038">
    <property type="entry name" value="HTHLUXR"/>
</dbReference>
<dbReference type="PROSITE" id="PS50043">
    <property type="entry name" value="HTH_LUXR_2"/>
    <property type="match status" value="1"/>
</dbReference>
<dbReference type="InterPro" id="IPR000792">
    <property type="entry name" value="Tscrpt_reg_LuxR_C"/>
</dbReference>
<evidence type="ECO:0000256" key="1">
    <source>
        <dbReference type="ARBA" id="ARBA00023125"/>
    </source>
</evidence>
<proteinExistence type="predicted"/>
<name>A0A2P2C0Y3_9ZZZZ</name>
<gene>
    <name evidence="3" type="ORF">NOCA230010</name>
</gene>
<dbReference type="EMBL" id="CZKA01000023">
    <property type="protein sequence ID" value="CUR55678.1"/>
    <property type="molecule type" value="Genomic_DNA"/>
</dbReference>
<dbReference type="CDD" id="cd06170">
    <property type="entry name" value="LuxR_C_like"/>
    <property type="match status" value="1"/>
</dbReference>
<dbReference type="SUPFAM" id="SSF46894">
    <property type="entry name" value="C-terminal effector domain of the bipartite response regulators"/>
    <property type="match status" value="1"/>
</dbReference>